<protein>
    <submittedName>
        <fullName evidence="1">Uncharacterized protein</fullName>
    </submittedName>
</protein>
<name>A0AAD6ZV82_9AGAR</name>
<proteinExistence type="predicted"/>
<sequence length="195" mass="20278">MPRPLRWTAASLDSALSDVTLAPPIALMHAHRALHPAPAPHLCLAPLWHAARHSQTSTFVPPIAPTPVDHAPCPAPAQHLRLIPLHAAAAALSCRLSAADLQLALASGVLDPAELGVQCWIGTLSLPGAKRTEDGGMEGDKGVERANGGARGAARQHCRHGWYVSELGPASQERDVGCDTTGVGEVANPSVAHGY</sequence>
<dbReference type="EMBL" id="JARIHO010000027">
    <property type="protein sequence ID" value="KAJ7339797.1"/>
    <property type="molecule type" value="Genomic_DNA"/>
</dbReference>
<reference evidence="1" key="1">
    <citation type="submission" date="2023-03" db="EMBL/GenBank/DDBJ databases">
        <title>Massive genome expansion in bonnet fungi (Mycena s.s.) driven by repeated elements and novel gene families across ecological guilds.</title>
        <authorList>
            <consortium name="Lawrence Berkeley National Laboratory"/>
            <person name="Harder C.B."/>
            <person name="Miyauchi S."/>
            <person name="Viragh M."/>
            <person name="Kuo A."/>
            <person name="Thoen E."/>
            <person name="Andreopoulos B."/>
            <person name="Lu D."/>
            <person name="Skrede I."/>
            <person name="Drula E."/>
            <person name="Henrissat B."/>
            <person name="Morin E."/>
            <person name="Kohler A."/>
            <person name="Barry K."/>
            <person name="LaButti K."/>
            <person name="Morin E."/>
            <person name="Salamov A."/>
            <person name="Lipzen A."/>
            <person name="Mereny Z."/>
            <person name="Hegedus B."/>
            <person name="Baldrian P."/>
            <person name="Stursova M."/>
            <person name="Weitz H."/>
            <person name="Taylor A."/>
            <person name="Grigoriev I.V."/>
            <person name="Nagy L.G."/>
            <person name="Martin F."/>
            <person name="Kauserud H."/>
        </authorList>
    </citation>
    <scope>NUCLEOTIDE SEQUENCE</scope>
    <source>
        <strain evidence="1">CBHHK002</strain>
    </source>
</reference>
<comment type="caution">
    <text evidence="1">The sequence shown here is derived from an EMBL/GenBank/DDBJ whole genome shotgun (WGS) entry which is preliminary data.</text>
</comment>
<dbReference type="AlphaFoldDB" id="A0AAD6ZV82"/>
<keyword evidence="2" id="KW-1185">Reference proteome</keyword>
<organism evidence="1 2">
    <name type="scientific">Mycena albidolilacea</name>
    <dbReference type="NCBI Taxonomy" id="1033008"/>
    <lineage>
        <taxon>Eukaryota</taxon>
        <taxon>Fungi</taxon>
        <taxon>Dikarya</taxon>
        <taxon>Basidiomycota</taxon>
        <taxon>Agaricomycotina</taxon>
        <taxon>Agaricomycetes</taxon>
        <taxon>Agaricomycetidae</taxon>
        <taxon>Agaricales</taxon>
        <taxon>Marasmiineae</taxon>
        <taxon>Mycenaceae</taxon>
        <taxon>Mycena</taxon>
    </lineage>
</organism>
<evidence type="ECO:0000313" key="2">
    <source>
        <dbReference type="Proteomes" id="UP001218218"/>
    </source>
</evidence>
<evidence type="ECO:0000313" key="1">
    <source>
        <dbReference type="EMBL" id="KAJ7339797.1"/>
    </source>
</evidence>
<accession>A0AAD6ZV82</accession>
<dbReference type="Proteomes" id="UP001218218">
    <property type="component" value="Unassembled WGS sequence"/>
</dbReference>
<gene>
    <name evidence="1" type="ORF">DFH08DRAFT_963845</name>
</gene>